<organism evidence="4 5">
    <name type="scientific">Trichophyton rubrum</name>
    <name type="common">Athlete's foot fungus</name>
    <name type="synonym">Epidermophyton rubrum</name>
    <dbReference type="NCBI Taxonomy" id="5551"/>
    <lineage>
        <taxon>Eukaryota</taxon>
        <taxon>Fungi</taxon>
        <taxon>Dikarya</taxon>
        <taxon>Ascomycota</taxon>
        <taxon>Pezizomycotina</taxon>
        <taxon>Eurotiomycetes</taxon>
        <taxon>Eurotiomycetidae</taxon>
        <taxon>Onygenales</taxon>
        <taxon>Arthrodermataceae</taxon>
        <taxon>Trichophyton</taxon>
    </lineage>
</organism>
<dbReference type="CDD" id="cd00027">
    <property type="entry name" value="BRCT"/>
    <property type="match status" value="1"/>
</dbReference>
<dbReference type="AlphaFoldDB" id="A0A178F6W1"/>
<dbReference type="VEuPathDB" id="FungiDB:TERG_07824"/>
<dbReference type="Proteomes" id="UP000243015">
    <property type="component" value="Unassembled WGS sequence"/>
</dbReference>
<name>A0A178F6W1_TRIRU</name>
<feature type="region of interest" description="Disordered" evidence="1">
    <location>
        <begin position="216"/>
        <end position="264"/>
    </location>
</feature>
<evidence type="ECO:0000259" key="2">
    <source>
        <dbReference type="PROSITE" id="PS50172"/>
    </source>
</evidence>
<feature type="domain" description="BRCT" evidence="2">
    <location>
        <begin position="1"/>
        <end position="93"/>
    </location>
</feature>
<evidence type="ECO:0000313" key="4">
    <source>
        <dbReference type="EMBL" id="OAL67207.1"/>
    </source>
</evidence>
<dbReference type="InterPro" id="IPR036930">
    <property type="entry name" value="WGR_dom_sf"/>
</dbReference>
<dbReference type="OrthoDB" id="342264at2759"/>
<evidence type="ECO:0000259" key="3">
    <source>
        <dbReference type="PROSITE" id="PS51977"/>
    </source>
</evidence>
<dbReference type="InterPro" id="IPR001357">
    <property type="entry name" value="BRCT_dom"/>
</dbReference>
<feature type="compositionally biased region" description="Basic and acidic residues" evidence="1">
    <location>
        <begin position="108"/>
        <end position="117"/>
    </location>
</feature>
<dbReference type="SMART" id="SM00292">
    <property type="entry name" value="BRCT"/>
    <property type="match status" value="1"/>
</dbReference>
<dbReference type="EMBL" id="LHPM01000011">
    <property type="protein sequence ID" value="OAL67207.1"/>
    <property type="molecule type" value="Genomic_DNA"/>
</dbReference>
<dbReference type="PROSITE" id="PS50172">
    <property type="entry name" value="BRCT"/>
    <property type="match status" value="1"/>
</dbReference>
<feature type="region of interest" description="Disordered" evidence="1">
    <location>
        <begin position="101"/>
        <end position="122"/>
    </location>
</feature>
<dbReference type="InterPro" id="IPR036420">
    <property type="entry name" value="BRCT_dom_sf"/>
</dbReference>
<accession>A0A178F6W1</accession>
<reference evidence="4 5" key="1">
    <citation type="submission" date="2016-05" db="EMBL/GenBank/DDBJ databases">
        <title>Genome sequencing of Trichophyton rubrum CMCC(F)T1i isolated from hair.</title>
        <authorList>
            <person name="Zhan P."/>
            <person name="Tao Y."/>
            <person name="Liu W."/>
        </authorList>
    </citation>
    <scope>NUCLEOTIDE SEQUENCE [LARGE SCALE GENOMIC DNA]</scope>
    <source>
        <strain evidence="5">CMCC(F)T1i</strain>
    </source>
</reference>
<feature type="domain" description="WGR" evidence="3">
    <location>
        <begin position="134"/>
        <end position="233"/>
    </location>
</feature>
<dbReference type="Gene3D" id="3.40.50.10190">
    <property type="entry name" value="BRCT domain"/>
    <property type="match status" value="1"/>
</dbReference>
<evidence type="ECO:0000313" key="5">
    <source>
        <dbReference type="Proteomes" id="UP000243015"/>
    </source>
</evidence>
<dbReference type="SUPFAM" id="SSF52113">
    <property type="entry name" value="BRCT domain"/>
    <property type="match status" value="1"/>
</dbReference>
<feature type="compositionally biased region" description="Basic and acidic residues" evidence="1">
    <location>
        <begin position="216"/>
        <end position="233"/>
    </location>
</feature>
<protein>
    <submittedName>
        <fullName evidence="4">Uncharacterized protein</fullName>
    </submittedName>
</protein>
<comment type="caution">
    <text evidence="4">The sequence shown here is derived from an EMBL/GenBank/DDBJ whole genome shotgun (WGS) entry which is preliminary data.</text>
</comment>
<dbReference type="SUPFAM" id="SSF142921">
    <property type="entry name" value="WGR domain-like"/>
    <property type="match status" value="1"/>
</dbReference>
<dbReference type="OMA" id="WFYLEEK"/>
<evidence type="ECO:0000256" key="1">
    <source>
        <dbReference type="SAM" id="MobiDB-lite"/>
    </source>
</evidence>
<proteinExistence type="predicted"/>
<gene>
    <name evidence="4" type="ORF">A7C99_1622</name>
</gene>
<dbReference type="InterPro" id="IPR008893">
    <property type="entry name" value="WGR_domain"/>
</dbReference>
<dbReference type="Pfam" id="PF00533">
    <property type="entry name" value="BRCT"/>
    <property type="match status" value="1"/>
</dbReference>
<sequence>MGRTFKNITVSVTGEFGPIADKFKKWVEANGGSFSKEVNSEVTHLLSTKRAFKANNNAVRAAKRVKGLKIVSSDWLEDSLLSKSRRPKREGPYLWSQLTKKARKASSGRKEADKDANTKQINGNKVKKNLELAGHHIYSDAAGVRYIATLVRPIEASKAKEKHILKLYESDSTPQTYAVFAKYTRPGRVGSDYIVPVGGPLSTAIENFDKFFRAKTGKPWDRRDGPSKPRNSDGEIVSPWEDWFQFTPEPSQTSTPAIKETETS</sequence>
<dbReference type="PROSITE" id="PS51977">
    <property type="entry name" value="WGR"/>
    <property type="match status" value="1"/>
</dbReference>